<gene>
    <name evidence="3" type="ORF">HNR21_006732</name>
</gene>
<organism evidence="3 4">
    <name type="scientific">Thermomonospora cellulosilytica</name>
    <dbReference type="NCBI Taxonomy" id="1411118"/>
    <lineage>
        <taxon>Bacteria</taxon>
        <taxon>Bacillati</taxon>
        <taxon>Actinomycetota</taxon>
        <taxon>Actinomycetes</taxon>
        <taxon>Streptosporangiales</taxon>
        <taxon>Thermomonosporaceae</taxon>
        <taxon>Thermomonospora</taxon>
    </lineage>
</organism>
<evidence type="ECO:0000313" key="4">
    <source>
        <dbReference type="Proteomes" id="UP000539313"/>
    </source>
</evidence>
<feature type="domain" description="DUF8094" evidence="2">
    <location>
        <begin position="46"/>
        <end position="348"/>
    </location>
</feature>
<accession>A0A7W3N5E4</accession>
<proteinExistence type="predicted"/>
<evidence type="ECO:0000259" key="2">
    <source>
        <dbReference type="Pfam" id="PF26366"/>
    </source>
</evidence>
<keyword evidence="4" id="KW-1185">Reference proteome</keyword>
<evidence type="ECO:0000313" key="3">
    <source>
        <dbReference type="EMBL" id="MBA9007850.1"/>
    </source>
</evidence>
<feature type="chain" id="PRO_5038991713" description="DUF8094 domain-containing protein" evidence="1">
    <location>
        <begin position="20"/>
        <end position="355"/>
    </location>
</feature>
<reference evidence="3 4" key="1">
    <citation type="submission" date="2020-08" db="EMBL/GenBank/DDBJ databases">
        <title>Sequencing the genomes of 1000 actinobacteria strains.</title>
        <authorList>
            <person name="Klenk H.-P."/>
        </authorList>
    </citation>
    <scope>NUCLEOTIDE SEQUENCE [LARGE SCALE GENOMIC DNA]</scope>
    <source>
        <strain evidence="3 4">DSM 45823</strain>
    </source>
</reference>
<sequence length="355" mass="38568">MKRTSLAVPALALLLGAGAVGCSTEERGASTTPVAAATTPAVPERLTLQVAAREFHRFVNNEDVARASGDERLALQWVSDGQSALTAAEYRHAVFHDEALPRYEYVEPTFYVPKLSEDTYPQWFVVAAERRVRPVAGQEADKEDPRTALMAFIRRSPEARWTLSLVTMLEEKAESPEVELDTEGYATAVLTGETDLLIPPKSVAGIQAAIAEEGPDSVPARLMKPGVGTTAYYHETRRIKKEADKSDLAFDVVFPATLHPVFTLRTTDGGALVLYALSRDTVTLAKDQARRPPIPTEAAHLLDSLILGSELHVSQTLQFAAYDPPKAKPKKPQPKAEVIATGGAVTRAYSPQKVN</sequence>
<dbReference type="InterPro" id="IPR058407">
    <property type="entry name" value="DUF8094"/>
</dbReference>
<dbReference type="RefSeq" id="WP_182708283.1">
    <property type="nucleotide sequence ID" value="NZ_JACJII010000001.1"/>
</dbReference>
<comment type="caution">
    <text evidence="3">The sequence shown here is derived from an EMBL/GenBank/DDBJ whole genome shotgun (WGS) entry which is preliminary data.</text>
</comment>
<dbReference type="Pfam" id="PF26366">
    <property type="entry name" value="DUF8094"/>
    <property type="match status" value="1"/>
</dbReference>
<dbReference type="Proteomes" id="UP000539313">
    <property type="component" value="Unassembled WGS sequence"/>
</dbReference>
<feature type="signal peptide" evidence="1">
    <location>
        <begin position="1"/>
        <end position="19"/>
    </location>
</feature>
<keyword evidence="1" id="KW-0732">Signal</keyword>
<protein>
    <recommendedName>
        <fullName evidence="2">DUF8094 domain-containing protein</fullName>
    </recommendedName>
</protein>
<evidence type="ECO:0000256" key="1">
    <source>
        <dbReference type="SAM" id="SignalP"/>
    </source>
</evidence>
<name>A0A7W3N5E4_9ACTN</name>
<dbReference type="PROSITE" id="PS51257">
    <property type="entry name" value="PROKAR_LIPOPROTEIN"/>
    <property type="match status" value="1"/>
</dbReference>
<dbReference type="AlphaFoldDB" id="A0A7W3N5E4"/>
<dbReference type="EMBL" id="JACJII010000001">
    <property type="protein sequence ID" value="MBA9007850.1"/>
    <property type="molecule type" value="Genomic_DNA"/>
</dbReference>